<accession>A0A9W8QH65</accession>
<reference evidence="1" key="1">
    <citation type="journal article" date="2023" name="Access Microbiol">
        <title>De-novo genome assembly for Akanthomyces muscarius, a biocontrol agent of insect agricultural pests.</title>
        <authorList>
            <person name="Erdos Z."/>
            <person name="Studholme D.J."/>
            <person name="Raymond B."/>
            <person name="Sharma M."/>
        </authorList>
    </citation>
    <scope>NUCLEOTIDE SEQUENCE</scope>
    <source>
        <strain evidence="1">Ve6</strain>
    </source>
</reference>
<evidence type="ECO:0000313" key="2">
    <source>
        <dbReference type="Proteomes" id="UP001144673"/>
    </source>
</evidence>
<organism evidence="1 2">
    <name type="scientific">Akanthomyces muscarius</name>
    <name type="common">Entomopathogenic fungus</name>
    <name type="synonym">Lecanicillium muscarium</name>
    <dbReference type="NCBI Taxonomy" id="2231603"/>
    <lineage>
        <taxon>Eukaryota</taxon>
        <taxon>Fungi</taxon>
        <taxon>Dikarya</taxon>
        <taxon>Ascomycota</taxon>
        <taxon>Pezizomycotina</taxon>
        <taxon>Sordariomycetes</taxon>
        <taxon>Hypocreomycetidae</taxon>
        <taxon>Hypocreales</taxon>
        <taxon>Cordycipitaceae</taxon>
        <taxon>Akanthomyces</taxon>
    </lineage>
</organism>
<name>A0A9W8QH65_AKAMU</name>
<dbReference type="GeneID" id="80888094"/>
<dbReference type="KEGG" id="amus:LMH87_000935"/>
<dbReference type="Proteomes" id="UP001144673">
    <property type="component" value="Chromosome 6"/>
</dbReference>
<keyword evidence="2" id="KW-1185">Reference proteome</keyword>
<comment type="caution">
    <text evidence="1">The sequence shown here is derived from an EMBL/GenBank/DDBJ whole genome shotgun (WGS) entry which is preliminary data.</text>
</comment>
<protein>
    <submittedName>
        <fullName evidence="1">Uncharacterized protein</fullName>
    </submittedName>
</protein>
<dbReference type="RefSeq" id="XP_056055825.1">
    <property type="nucleotide sequence ID" value="XM_056198926.1"/>
</dbReference>
<evidence type="ECO:0000313" key="1">
    <source>
        <dbReference type="EMBL" id="KAJ4155701.1"/>
    </source>
</evidence>
<dbReference type="EMBL" id="JAJHUN010000007">
    <property type="protein sequence ID" value="KAJ4155701.1"/>
    <property type="molecule type" value="Genomic_DNA"/>
</dbReference>
<proteinExistence type="predicted"/>
<dbReference type="AlphaFoldDB" id="A0A9W8QH65"/>
<sequence>MLPFDSPLALDFGGQDAEAAKYLLQWVAGILLQSSDHQQLLGRFTAIGASAKPVIQNDCITSDRYVRTLKGNSF</sequence>
<gene>
    <name evidence="1" type="ORF">LMH87_000935</name>
</gene>